<evidence type="ECO:0000313" key="2">
    <source>
        <dbReference type="EMBL" id="EGI71000.1"/>
    </source>
</evidence>
<organism evidence="3">
    <name type="scientific">Acromyrmex echinatior</name>
    <name type="common">Panamanian leafcutter ant</name>
    <name type="synonym">Acromyrmex octospinosus echinatior</name>
    <dbReference type="NCBI Taxonomy" id="103372"/>
    <lineage>
        <taxon>Eukaryota</taxon>
        <taxon>Metazoa</taxon>
        <taxon>Ecdysozoa</taxon>
        <taxon>Arthropoda</taxon>
        <taxon>Hexapoda</taxon>
        <taxon>Insecta</taxon>
        <taxon>Pterygota</taxon>
        <taxon>Neoptera</taxon>
        <taxon>Endopterygota</taxon>
        <taxon>Hymenoptera</taxon>
        <taxon>Apocrita</taxon>
        <taxon>Aculeata</taxon>
        <taxon>Formicoidea</taxon>
        <taxon>Formicidae</taxon>
        <taxon>Myrmicinae</taxon>
        <taxon>Acromyrmex</taxon>
    </lineage>
</organism>
<dbReference type="Proteomes" id="UP000007755">
    <property type="component" value="Unassembled WGS sequence"/>
</dbReference>
<protein>
    <submittedName>
        <fullName evidence="2">Uncharacterized protein</fullName>
    </submittedName>
</protein>
<dbReference type="InParanoid" id="F4W404"/>
<proteinExistence type="predicted"/>
<sequence length="86" mass="10229">MGLETARKIANGQGARVSTRARKRKRKARRIYWIGKIDASPDRTFRVPAHHVRWNNRSDKLRRINVWTAAEEQWRLIVHVRMALNE</sequence>
<gene>
    <name evidence="2" type="ORF">G5I_00108</name>
</gene>
<name>F4W404_ACREC</name>
<accession>F4W404</accession>
<evidence type="ECO:0000256" key="1">
    <source>
        <dbReference type="SAM" id="MobiDB-lite"/>
    </source>
</evidence>
<reference evidence="2" key="1">
    <citation type="submission" date="2011-02" db="EMBL/GenBank/DDBJ databases">
        <title>The genome of the leaf-cutting ant Acromyrmex echinatior suggests key adaptations to social evolution and fungus farming.</title>
        <authorList>
            <person name="Nygaard S."/>
            <person name="Zhang G."/>
        </authorList>
    </citation>
    <scope>NUCLEOTIDE SEQUENCE</scope>
</reference>
<dbReference type="AlphaFoldDB" id="F4W404"/>
<evidence type="ECO:0000313" key="3">
    <source>
        <dbReference type="Proteomes" id="UP000007755"/>
    </source>
</evidence>
<dbReference type="EMBL" id="GL887491">
    <property type="protein sequence ID" value="EGI71000.1"/>
    <property type="molecule type" value="Genomic_DNA"/>
</dbReference>
<feature type="region of interest" description="Disordered" evidence="1">
    <location>
        <begin position="1"/>
        <end position="23"/>
    </location>
</feature>
<keyword evidence="3" id="KW-1185">Reference proteome</keyword>